<keyword evidence="15" id="KW-0808">Transferase</keyword>
<name>A0A430A823_9ENTE</name>
<gene>
    <name evidence="15" type="ORF">CBF31_06020</name>
</gene>
<dbReference type="InterPro" id="IPR032807">
    <property type="entry name" value="GNVR"/>
</dbReference>
<keyword evidence="5" id="KW-1003">Cell membrane</keyword>
<feature type="transmembrane region" description="Helical" evidence="12">
    <location>
        <begin position="177"/>
        <end position="196"/>
    </location>
</feature>
<keyword evidence="9 12" id="KW-0472">Membrane</keyword>
<dbReference type="InterPro" id="IPR003856">
    <property type="entry name" value="LPS_length_determ_N"/>
</dbReference>
<dbReference type="PANTHER" id="PTHR32309:SF13">
    <property type="entry name" value="FERRIC ENTEROBACTIN TRANSPORT PROTEIN FEPE"/>
    <property type="match status" value="1"/>
</dbReference>
<dbReference type="Pfam" id="PF02706">
    <property type="entry name" value="Wzz"/>
    <property type="match status" value="1"/>
</dbReference>
<evidence type="ECO:0000256" key="6">
    <source>
        <dbReference type="ARBA" id="ARBA00022692"/>
    </source>
</evidence>
<dbReference type="Proteomes" id="UP000287101">
    <property type="component" value="Unassembled WGS sequence"/>
</dbReference>
<evidence type="ECO:0000256" key="4">
    <source>
        <dbReference type="ARBA" id="ARBA00020739"/>
    </source>
</evidence>
<dbReference type="InterPro" id="IPR050445">
    <property type="entry name" value="Bact_polysacc_biosynth/exp"/>
</dbReference>
<evidence type="ECO:0000256" key="11">
    <source>
        <dbReference type="ARBA" id="ARBA00045736"/>
    </source>
</evidence>
<evidence type="ECO:0000313" key="15">
    <source>
        <dbReference type="EMBL" id="RSU03270.1"/>
    </source>
</evidence>
<evidence type="ECO:0000256" key="3">
    <source>
        <dbReference type="ARBA" id="ARBA00006683"/>
    </source>
</evidence>
<dbReference type="GO" id="GO:0004713">
    <property type="term" value="F:protein tyrosine kinase activity"/>
    <property type="evidence" value="ECO:0007669"/>
    <property type="project" value="TreeGrafter"/>
</dbReference>
<keyword evidence="15" id="KW-0418">Kinase</keyword>
<reference evidence="15 16" key="1">
    <citation type="submission" date="2017-05" db="EMBL/GenBank/DDBJ databases">
        <title>Vagococcus spp. assemblies.</title>
        <authorList>
            <person name="Gulvik C.A."/>
        </authorList>
    </citation>
    <scope>NUCLEOTIDE SEQUENCE [LARGE SCALE GENOMIC DNA]</scope>
    <source>
        <strain evidence="15 16">CCUG 41755</strain>
    </source>
</reference>
<dbReference type="GO" id="GO:0005886">
    <property type="term" value="C:plasma membrane"/>
    <property type="evidence" value="ECO:0007669"/>
    <property type="project" value="UniProtKB-SubCell"/>
</dbReference>
<accession>A0A430A823</accession>
<dbReference type="RefSeq" id="WP_126831480.1">
    <property type="nucleotide sequence ID" value="NZ_CBCRYB010000001.1"/>
</dbReference>
<evidence type="ECO:0000256" key="9">
    <source>
        <dbReference type="ARBA" id="ARBA00023136"/>
    </source>
</evidence>
<dbReference type="AlphaFoldDB" id="A0A430A823"/>
<dbReference type="OrthoDB" id="2360475at2"/>
<evidence type="ECO:0000256" key="1">
    <source>
        <dbReference type="ARBA" id="ARBA00004651"/>
    </source>
</evidence>
<sequence>MEETFSLEEIFSLIKKKMALILSMMLVGIGLASLITFFIITPKYSSSAQLLAKMAQSENNSVNVNDVNANLMLINTYKDVIKSNVVIDESYEKLVKELDFKGDESELRDMITVEQSQNSQMFTVKATSKNPDEAQAIANSISKVFQKKAKDLIDVDKVSIIAEAPLNEKPVSPNNKLNILIGSILGLFVGFVIALLSQLMDKTIKEDKFITDQLGFRILGTVPEMTAKELSAKADMTVTENSNDLTTRSRRKG</sequence>
<organism evidence="15 16">
    <name type="scientific">Vagococcus fessus</name>
    <dbReference type="NCBI Taxonomy" id="120370"/>
    <lineage>
        <taxon>Bacteria</taxon>
        <taxon>Bacillati</taxon>
        <taxon>Bacillota</taxon>
        <taxon>Bacilli</taxon>
        <taxon>Lactobacillales</taxon>
        <taxon>Enterococcaceae</taxon>
        <taxon>Vagococcus</taxon>
    </lineage>
</organism>
<feature type="domain" description="Polysaccharide chain length determinant N-terminal" evidence="13">
    <location>
        <begin position="3"/>
        <end position="91"/>
    </location>
</feature>
<dbReference type="EMBL" id="NGJY01000002">
    <property type="protein sequence ID" value="RSU03270.1"/>
    <property type="molecule type" value="Genomic_DNA"/>
</dbReference>
<evidence type="ECO:0000256" key="5">
    <source>
        <dbReference type="ARBA" id="ARBA00022475"/>
    </source>
</evidence>
<proteinExistence type="inferred from homology"/>
<dbReference type="GO" id="GO:0000271">
    <property type="term" value="P:polysaccharide biosynthetic process"/>
    <property type="evidence" value="ECO:0007669"/>
    <property type="project" value="UniProtKB-KW"/>
</dbReference>
<keyword evidence="8 12" id="KW-1133">Transmembrane helix</keyword>
<evidence type="ECO:0000256" key="2">
    <source>
        <dbReference type="ARBA" id="ARBA00005132"/>
    </source>
</evidence>
<feature type="transmembrane region" description="Helical" evidence="12">
    <location>
        <begin position="20"/>
        <end position="40"/>
    </location>
</feature>
<evidence type="ECO:0000259" key="13">
    <source>
        <dbReference type="Pfam" id="PF02706"/>
    </source>
</evidence>
<evidence type="ECO:0000259" key="14">
    <source>
        <dbReference type="Pfam" id="PF13807"/>
    </source>
</evidence>
<evidence type="ECO:0000256" key="12">
    <source>
        <dbReference type="SAM" id="Phobius"/>
    </source>
</evidence>
<evidence type="ECO:0000313" key="16">
    <source>
        <dbReference type="Proteomes" id="UP000287101"/>
    </source>
</evidence>
<keyword evidence="10" id="KW-0270">Exopolysaccharide synthesis</keyword>
<evidence type="ECO:0000256" key="7">
    <source>
        <dbReference type="ARBA" id="ARBA00022903"/>
    </source>
</evidence>
<comment type="function">
    <text evidence="11">Required for CpsD phosphorylation. Involved in the regulation of capsular polysaccharide biosynthesis. May be part of a complex that directs the coordinated polymerization and export to the cell surface of the capsular polysaccharide.</text>
</comment>
<keyword evidence="6 12" id="KW-0812">Transmembrane</keyword>
<comment type="pathway">
    <text evidence="2">Capsule biogenesis; capsule polysaccharide biosynthesis.</text>
</comment>
<comment type="similarity">
    <text evidence="3">Belongs to the CpsC/CapA family.</text>
</comment>
<keyword evidence="16" id="KW-1185">Reference proteome</keyword>
<dbReference type="Pfam" id="PF13807">
    <property type="entry name" value="GNVR"/>
    <property type="match status" value="1"/>
</dbReference>
<feature type="domain" description="Tyrosine-protein kinase G-rich" evidence="14">
    <location>
        <begin position="147"/>
        <end position="196"/>
    </location>
</feature>
<comment type="caution">
    <text evidence="15">The sequence shown here is derived from an EMBL/GenBank/DDBJ whole genome shotgun (WGS) entry which is preliminary data.</text>
</comment>
<keyword evidence="7" id="KW-0972">Capsule biogenesis/degradation</keyword>
<comment type="subcellular location">
    <subcellularLocation>
        <location evidence="1">Cell membrane</location>
        <topology evidence="1">Multi-pass membrane protein</topology>
    </subcellularLocation>
</comment>
<evidence type="ECO:0000256" key="10">
    <source>
        <dbReference type="ARBA" id="ARBA00023169"/>
    </source>
</evidence>
<evidence type="ECO:0000256" key="8">
    <source>
        <dbReference type="ARBA" id="ARBA00022989"/>
    </source>
</evidence>
<dbReference type="PANTHER" id="PTHR32309">
    <property type="entry name" value="TYROSINE-PROTEIN KINASE"/>
    <property type="match status" value="1"/>
</dbReference>
<protein>
    <recommendedName>
        <fullName evidence="4">Capsular polysaccharide biosynthesis protein CpsC</fullName>
    </recommendedName>
</protein>